<dbReference type="EC" id="3.1.3.11" evidence="9"/>
<dbReference type="Pfam" id="PF00316">
    <property type="entry name" value="FBPase"/>
    <property type="match status" value="1"/>
</dbReference>
<dbReference type="InterPro" id="IPR000146">
    <property type="entry name" value="FBPase_class-1"/>
</dbReference>
<feature type="binding site" evidence="9">
    <location>
        <position position="134"/>
    </location>
    <ligand>
        <name>Mg(2+)</name>
        <dbReference type="ChEBI" id="CHEBI:18420"/>
        <label>1</label>
    </ligand>
</feature>
<evidence type="ECO:0000259" key="10">
    <source>
        <dbReference type="Pfam" id="PF00316"/>
    </source>
</evidence>
<evidence type="ECO:0000256" key="3">
    <source>
        <dbReference type="ARBA" id="ARBA00022490"/>
    </source>
</evidence>
<comment type="catalytic activity">
    <reaction evidence="1 9">
        <text>beta-D-fructose 1,6-bisphosphate + H2O = beta-D-fructose 6-phosphate + phosphate</text>
        <dbReference type="Rhea" id="RHEA:11064"/>
        <dbReference type="ChEBI" id="CHEBI:15377"/>
        <dbReference type="ChEBI" id="CHEBI:32966"/>
        <dbReference type="ChEBI" id="CHEBI:43474"/>
        <dbReference type="ChEBI" id="CHEBI:57634"/>
        <dbReference type="EC" id="3.1.3.11"/>
    </reaction>
</comment>
<feature type="binding site" evidence="9">
    <location>
        <position position="132"/>
    </location>
    <ligand>
        <name>Mg(2+)</name>
        <dbReference type="ChEBI" id="CHEBI:18420"/>
        <label>2</label>
    </ligand>
</feature>
<comment type="cofactor">
    <cofactor evidence="9">
        <name>Mg(2+)</name>
        <dbReference type="ChEBI" id="CHEBI:18420"/>
    </cofactor>
    <text evidence="9">Binds 2 magnesium ions per subunit.</text>
</comment>
<dbReference type="GO" id="GO:0006002">
    <property type="term" value="P:fructose 6-phosphate metabolic process"/>
    <property type="evidence" value="ECO:0007669"/>
    <property type="project" value="TreeGrafter"/>
</dbReference>
<evidence type="ECO:0000256" key="2">
    <source>
        <dbReference type="ARBA" id="ARBA00010941"/>
    </source>
</evidence>
<feature type="binding site" evidence="9">
    <location>
        <position position="110"/>
    </location>
    <ligand>
        <name>Mg(2+)</name>
        <dbReference type="ChEBI" id="CHEBI:18420"/>
        <label>1</label>
    </ligand>
</feature>
<reference evidence="12 13" key="1">
    <citation type="submission" date="2021-06" db="EMBL/GenBank/DDBJ databases">
        <authorList>
            <person name="Szabo G."/>
        </authorList>
    </citation>
    <scope>NUCLEOTIDE SEQUENCE [LARGE SCALE GENOMIC DNA]</scope>
    <source>
        <strain evidence="12">MYVALT</strain>
    </source>
</reference>
<comment type="subunit">
    <text evidence="9">Homotetramer.</text>
</comment>
<evidence type="ECO:0000259" key="11">
    <source>
        <dbReference type="Pfam" id="PF18913"/>
    </source>
</evidence>
<dbReference type="Pfam" id="PF18913">
    <property type="entry name" value="FBPase_C"/>
    <property type="match status" value="1"/>
</dbReference>
<dbReference type="Proteomes" id="UP000693996">
    <property type="component" value="Chromosome"/>
</dbReference>
<dbReference type="GO" id="GO:0030388">
    <property type="term" value="P:fructose 1,6-bisphosphate metabolic process"/>
    <property type="evidence" value="ECO:0007669"/>
    <property type="project" value="TreeGrafter"/>
</dbReference>
<evidence type="ECO:0000256" key="6">
    <source>
        <dbReference type="ARBA" id="ARBA00022842"/>
    </source>
</evidence>
<dbReference type="HAMAP" id="MF_01855">
    <property type="entry name" value="FBPase_class1"/>
    <property type="match status" value="1"/>
</dbReference>
<organism evidence="12 13">
    <name type="scientific">Candidatus Vallotiella hemipterorum</name>
    <dbReference type="NCBI Taxonomy" id="1177213"/>
    <lineage>
        <taxon>Bacteria</taxon>
        <taxon>Pseudomonadati</taxon>
        <taxon>Pseudomonadota</taxon>
        <taxon>Betaproteobacteria</taxon>
        <taxon>Burkholderiales</taxon>
        <taxon>Burkholderiaceae</taxon>
        <taxon>Candidatus Vallotiella</taxon>
    </lineage>
</organism>
<keyword evidence="13" id="KW-1185">Reference proteome</keyword>
<accession>A0A916JRR1</accession>
<feature type="binding site" evidence="9">
    <location>
        <begin position="135"/>
        <end position="138"/>
    </location>
    <ligand>
        <name>substrate</name>
    </ligand>
</feature>
<evidence type="ECO:0000256" key="4">
    <source>
        <dbReference type="ARBA" id="ARBA00022723"/>
    </source>
</evidence>
<dbReference type="PIRSF" id="PIRSF500210">
    <property type="entry name" value="FBPtase"/>
    <property type="match status" value="1"/>
</dbReference>
<keyword evidence="5 9" id="KW-0378">Hydrolase</keyword>
<comment type="pathway">
    <text evidence="8">Carbohydrate biosynthesis.</text>
</comment>
<dbReference type="InterPro" id="IPR044015">
    <property type="entry name" value="FBPase_C_dom"/>
</dbReference>
<dbReference type="NCBIfam" id="NF006778">
    <property type="entry name" value="PRK09293.1-1"/>
    <property type="match status" value="1"/>
</dbReference>
<feature type="domain" description="Fructose-1-6-bisphosphatase class I N-terminal" evidence="10">
    <location>
        <begin position="23"/>
        <end position="211"/>
    </location>
</feature>
<sequence>MSALLNSIFGFIMEATRPTFPSITLTQHLIEEQKKHNNTTADLRLLIEVTSRACKLISYHVRKGALGEACGSANSENIQGEIQKKLDILSNNILLEANAWGGSLSAMASEEMEGIYLIPDCFPRGNYLLLFDPLDGSSNIDVNVSIGTIFSVLRCLDDHTPTEQSFLQRGSYQVAAGYTIYGPQTSLVLTTGYGVHCFTLDQEIGSWILTHRDMRIPCDTCEYAINASNQRHWHAPVQRYINELVDGIDSIRKKDFNMRWIASMVSDVHRILHRGGIFIYPADNRTPNKHGKLRLMYEANPMAFIIEQAGGAATNGKKRILDIHPKSLHERVAVFLGSKNEVDRVTRYHLED</sequence>
<comment type="subcellular location">
    <subcellularLocation>
        <location evidence="9">Cytoplasm</location>
    </subcellularLocation>
</comment>
<dbReference type="GO" id="GO:0042132">
    <property type="term" value="F:fructose 1,6-bisphosphate 1-phosphatase activity"/>
    <property type="evidence" value="ECO:0007669"/>
    <property type="project" value="UniProtKB-UniRule"/>
</dbReference>
<gene>
    <name evidence="12" type="primary">fbp1</name>
    <name evidence="9" type="synonym">fbp</name>
    <name evidence="12" type="ORF">MYVALT_G_02370</name>
</gene>
<name>A0A916JRR1_9BURK</name>
<feature type="binding site" evidence="9">
    <location>
        <position position="298"/>
    </location>
    <ligand>
        <name>Mg(2+)</name>
        <dbReference type="ChEBI" id="CHEBI:18420"/>
        <label>2</label>
    </ligand>
</feature>
<feature type="binding site" evidence="9">
    <location>
        <position position="132"/>
    </location>
    <ligand>
        <name>Mg(2+)</name>
        <dbReference type="ChEBI" id="CHEBI:18420"/>
        <label>1</label>
    </ligand>
</feature>
<proteinExistence type="inferred from homology"/>
<dbReference type="GO" id="GO:0005829">
    <property type="term" value="C:cytosol"/>
    <property type="evidence" value="ECO:0007669"/>
    <property type="project" value="TreeGrafter"/>
</dbReference>
<comment type="caution">
    <text evidence="9">Lacks conserved residue(s) required for the propagation of feature annotation.</text>
</comment>
<dbReference type="GO" id="GO:0006000">
    <property type="term" value="P:fructose metabolic process"/>
    <property type="evidence" value="ECO:0007669"/>
    <property type="project" value="TreeGrafter"/>
</dbReference>
<dbReference type="InterPro" id="IPR033391">
    <property type="entry name" value="FBPase_N"/>
</dbReference>
<dbReference type="KEGG" id="vtr:MYVALT_G_02370"/>
<feature type="binding site" evidence="9">
    <location>
        <position position="135"/>
    </location>
    <ligand>
        <name>Mg(2+)</name>
        <dbReference type="ChEBI" id="CHEBI:18420"/>
        <label>2</label>
    </ligand>
</feature>
<dbReference type="AlphaFoldDB" id="A0A916JRR1"/>
<comment type="similarity">
    <text evidence="2 9">Belongs to the FBPase class 1 family.</text>
</comment>
<feature type="binding site" evidence="9">
    <location>
        <position position="292"/>
    </location>
    <ligand>
        <name>substrate</name>
    </ligand>
</feature>
<keyword evidence="7 9" id="KW-0119">Carbohydrate metabolism</keyword>
<keyword evidence="6 9" id="KW-0460">Magnesium</keyword>
<evidence type="ECO:0000256" key="1">
    <source>
        <dbReference type="ARBA" id="ARBA00001273"/>
    </source>
</evidence>
<dbReference type="GO" id="GO:0005986">
    <property type="term" value="P:sucrose biosynthetic process"/>
    <property type="evidence" value="ECO:0007669"/>
    <property type="project" value="TreeGrafter"/>
</dbReference>
<dbReference type="CDD" id="cd00354">
    <property type="entry name" value="FBPase"/>
    <property type="match status" value="1"/>
</dbReference>
<evidence type="ECO:0000313" key="12">
    <source>
        <dbReference type="EMBL" id="CAG7598097.1"/>
    </source>
</evidence>
<dbReference type="NCBIfam" id="NF006780">
    <property type="entry name" value="PRK09293.1-4"/>
    <property type="match status" value="1"/>
</dbReference>
<evidence type="ECO:0000256" key="5">
    <source>
        <dbReference type="ARBA" id="ARBA00022801"/>
    </source>
</evidence>
<feature type="binding site" evidence="9">
    <location>
        <position position="226"/>
    </location>
    <ligand>
        <name>substrate</name>
    </ligand>
</feature>
<dbReference type="PANTHER" id="PTHR11556">
    <property type="entry name" value="FRUCTOSE-1,6-BISPHOSPHATASE-RELATED"/>
    <property type="match status" value="1"/>
</dbReference>
<dbReference type="FunFam" id="3.40.190.80:FF:000011">
    <property type="entry name" value="Fructose-1,6-bisphosphatase class 1"/>
    <property type="match status" value="1"/>
</dbReference>
<keyword evidence="4 9" id="KW-0479">Metal-binding</keyword>
<evidence type="ECO:0000256" key="8">
    <source>
        <dbReference type="ARBA" id="ARBA00024331"/>
    </source>
</evidence>
<dbReference type="GO" id="GO:0000287">
    <property type="term" value="F:magnesium ion binding"/>
    <property type="evidence" value="ECO:0007669"/>
    <property type="project" value="UniProtKB-UniRule"/>
</dbReference>
<dbReference type="PANTHER" id="PTHR11556:SF35">
    <property type="entry name" value="SEDOHEPTULOSE-1,7-BISPHOSPHATASE, CHLOROPLASTIC"/>
    <property type="match status" value="1"/>
</dbReference>
<protein>
    <recommendedName>
        <fullName evidence="9">Fructose-1,6-bisphosphatase class 1</fullName>
        <shortName evidence="9">FBPase class 1</shortName>
        <ecNumber evidence="9">3.1.3.11</ecNumber>
    </recommendedName>
    <alternativeName>
        <fullName evidence="9">D-fructose-1,6-bisphosphate 1-phosphohydrolase class 1</fullName>
    </alternativeName>
</protein>
<keyword evidence="3 9" id="KW-0963">Cytoplasm</keyword>
<dbReference type="InterPro" id="IPR028343">
    <property type="entry name" value="FBPtase"/>
</dbReference>
<dbReference type="FunFam" id="3.30.540.10:FF:000006">
    <property type="entry name" value="Fructose-1,6-bisphosphatase class 1"/>
    <property type="match status" value="1"/>
</dbReference>
<evidence type="ECO:0000313" key="13">
    <source>
        <dbReference type="Proteomes" id="UP000693996"/>
    </source>
</evidence>
<evidence type="ECO:0000256" key="7">
    <source>
        <dbReference type="ARBA" id="ARBA00023277"/>
    </source>
</evidence>
<dbReference type="GO" id="GO:0006094">
    <property type="term" value="P:gluconeogenesis"/>
    <property type="evidence" value="ECO:0007669"/>
    <property type="project" value="UniProtKB-UniRule"/>
</dbReference>
<dbReference type="EMBL" id="OU343031">
    <property type="protein sequence ID" value="CAG7598097.1"/>
    <property type="molecule type" value="Genomic_DNA"/>
</dbReference>
<dbReference type="PIRSF" id="PIRSF000904">
    <property type="entry name" value="FBPtase_SBPase"/>
    <property type="match status" value="1"/>
</dbReference>
<dbReference type="NCBIfam" id="NF006779">
    <property type="entry name" value="PRK09293.1-3"/>
    <property type="match status" value="1"/>
</dbReference>
<feature type="domain" description="Fructose-1-6-bisphosphatase class 1 C-terminal" evidence="11">
    <location>
        <begin position="216"/>
        <end position="349"/>
    </location>
</feature>
<evidence type="ECO:0000256" key="9">
    <source>
        <dbReference type="HAMAP-Rule" id="MF_01855"/>
    </source>
</evidence>